<gene>
    <name evidence="1" type="ORF">PsorP6_010037</name>
</gene>
<dbReference type="Proteomes" id="UP001163321">
    <property type="component" value="Chromosome 6"/>
</dbReference>
<keyword evidence="2" id="KW-1185">Reference proteome</keyword>
<name>A0ACC0VTT9_9STRA</name>
<evidence type="ECO:0000313" key="2">
    <source>
        <dbReference type="Proteomes" id="UP001163321"/>
    </source>
</evidence>
<dbReference type="EMBL" id="CM047585">
    <property type="protein sequence ID" value="KAI9909899.1"/>
    <property type="molecule type" value="Genomic_DNA"/>
</dbReference>
<proteinExistence type="predicted"/>
<evidence type="ECO:0000313" key="1">
    <source>
        <dbReference type="EMBL" id="KAI9909899.1"/>
    </source>
</evidence>
<organism evidence="1 2">
    <name type="scientific">Peronosclerospora sorghi</name>
    <dbReference type="NCBI Taxonomy" id="230839"/>
    <lineage>
        <taxon>Eukaryota</taxon>
        <taxon>Sar</taxon>
        <taxon>Stramenopiles</taxon>
        <taxon>Oomycota</taxon>
        <taxon>Peronosporomycetes</taxon>
        <taxon>Peronosporales</taxon>
        <taxon>Peronosporaceae</taxon>
        <taxon>Peronosclerospora</taxon>
    </lineage>
</organism>
<reference evidence="1 2" key="1">
    <citation type="journal article" date="2022" name="bioRxiv">
        <title>The genome of the oomycete Peronosclerospora sorghi, a cosmopolitan pathogen of maize and sorghum, is inflated with dispersed pseudogenes.</title>
        <authorList>
            <person name="Fletcher K."/>
            <person name="Martin F."/>
            <person name="Isakeit T."/>
            <person name="Cavanaugh K."/>
            <person name="Magill C."/>
            <person name="Michelmore R."/>
        </authorList>
    </citation>
    <scope>NUCLEOTIDE SEQUENCE [LARGE SCALE GENOMIC DNA]</scope>
    <source>
        <strain evidence="1">P6</strain>
    </source>
</reference>
<protein>
    <submittedName>
        <fullName evidence="1">Uncharacterized protein</fullName>
    </submittedName>
</protein>
<accession>A0ACC0VTT9</accession>
<sequence length="185" mass="20737">MKVEFKKLSRDRLSAHSEKARKAIGKVHENQFIVIKEMVRLLVENHPTGSCCVFIFLPGIGSIYTLYDALSVIAKSRNVHVLVLHSEIELEHQQDAFKLLRANSVKIILSTNIADSSATIPDVTHVINCAIEKQIEMPNAERTHAEVVMDTWCSRASALQRSGRAGRVMPTTAFHYLRSHFGTCV</sequence>
<comment type="caution">
    <text evidence="1">The sequence shown here is derived from an EMBL/GenBank/DDBJ whole genome shotgun (WGS) entry which is preliminary data.</text>
</comment>